<dbReference type="InterPro" id="IPR012337">
    <property type="entry name" value="RNaseH-like_sf"/>
</dbReference>
<dbReference type="Proteomes" id="UP000257109">
    <property type="component" value="Unassembled WGS sequence"/>
</dbReference>
<dbReference type="SUPFAM" id="SSF53098">
    <property type="entry name" value="Ribonuclease H-like"/>
    <property type="match status" value="1"/>
</dbReference>
<evidence type="ECO:0000256" key="1">
    <source>
        <dbReference type="SAM" id="MobiDB-lite"/>
    </source>
</evidence>
<evidence type="ECO:0000313" key="3">
    <source>
        <dbReference type="Proteomes" id="UP000257109"/>
    </source>
</evidence>
<dbReference type="OrthoDB" id="1739513at2759"/>
<dbReference type="AlphaFoldDB" id="A0A371FZJ3"/>
<accession>A0A371FZJ3</accession>
<feature type="region of interest" description="Disordered" evidence="1">
    <location>
        <begin position="52"/>
        <end position="120"/>
    </location>
</feature>
<dbReference type="InterPro" id="IPR036397">
    <property type="entry name" value="RNaseH_sf"/>
</dbReference>
<protein>
    <recommendedName>
        <fullName evidence="4">Integrase catalytic domain-containing protein</fullName>
    </recommendedName>
</protein>
<dbReference type="EMBL" id="QJKJ01007281">
    <property type="protein sequence ID" value="RDX83692.1"/>
    <property type="molecule type" value="Genomic_DNA"/>
</dbReference>
<reference evidence="2" key="1">
    <citation type="submission" date="2018-05" db="EMBL/GenBank/DDBJ databases">
        <title>Draft genome of Mucuna pruriens seed.</title>
        <authorList>
            <person name="Nnadi N.E."/>
            <person name="Vos R."/>
            <person name="Hasami M.H."/>
            <person name="Devisetty U.K."/>
            <person name="Aguiy J.C."/>
        </authorList>
    </citation>
    <scope>NUCLEOTIDE SEQUENCE [LARGE SCALE GENOMIC DNA]</scope>
    <source>
        <strain evidence="2">JCA_2017</strain>
    </source>
</reference>
<feature type="compositionally biased region" description="Polar residues" evidence="1">
    <location>
        <begin position="92"/>
        <end position="120"/>
    </location>
</feature>
<evidence type="ECO:0000313" key="2">
    <source>
        <dbReference type="EMBL" id="RDX83692.1"/>
    </source>
</evidence>
<keyword evidence="3" id="KW-1185">Reference proteome</keyword>
<evidence type="ECO:0008006" key="4">
    <source>
        <dbReference type="Google" id="ProtNLM"/>
    </source>
</evidence>
<feature type="non-terminal residue" evidence="2">
    <location>
        <position position="1"/>
    </location>
</feature>
<name>A0A371FZJ3_MUCPR</name>
<gene>
    <name evidence="2" type="ORF">CR513_35365</name>
</gene>
<dbReference type="Gene3D" id="3.30.420.10">
    <property type="entry name" value="Ribonuclease H-like superfamily/Ribonuclease H"/>
    <property type="match status" value="1"/>
</dbReference>
<proteinExistence type="predicted"/>
<dbReference type="GO" id="GO:0003676">
    <property type="term" value="F:nucleic acid binding"/>
    <property type="evidence" value="ECO:0007669"/>
    <property type="project" value="InterPro"/>
</dbReference>
<sequence length="120" mass="13199">MRPQFASRSTVNFYAQLKIRQQFASVEHPQSNGQDEVANKVILRGLQRRFKEVKGRSSYPCQNRRVVPTNRPIPANCKQGRAKSKPRPTVGSPRSSTNKGVSDESTSGEAVGSKASTPTV</sequence>
<comment type="caution">
    <text evidence="2">The sequence shown here is derived from an EMBL/GenBank/DDBJ whole genome shotgun (WGS) entry which is preliminary data.</text>
</comment>
<organism evidence="2 3">
    <name type="scientific">Mucuna pruriens</name>
    <name type="common">Velvet bean</name>
    <name type="synonym">Dolichos pruriens</name>
    <dbReference type="NCBI Taxonomy" id="157652"/>
    <lineage>
        <taxon>Eukaryota</taxon>
        <taxon>Viridiplantae</taxon>
        <taxon>Streptophyta</taxon>
        <taxon>Embryophyta</taxon>
        <taxon>Tracheophyta</taxon>
        <taxon>Spermatophyta</taxon>
        <taxon>Magnoliopsida</taxon>
        <taxon>eudicotyledons</taxon>
        <taxon>Gunneridae</taxon>
        <taxon>Pentapetalae</taxon>
        <taxon>rosids</taxon>
        <taxon>fabids</taxon>
        <taxon>Fabales</taxon>
        <taxon>Fabaceae</taxon>
        <taxon>Papilionoideae</taxon>
        <taxon>50 kb inversion clade</taxon>
        <taxon>NPAAA clade</taxon>
        <taxon>indigoferoid/millettioid clade</taxon>
        <taxon>Phaseoleae</taxon>
        <taxon>Mucuna</taxon>
    </lineage>
</organism>